<dbReference type="AlphaFoldDB" id="A0AB73NHD4"/>
<accession>A0AB73NHD4</accession>
<dbReference type="EMBL" id="NHOG01000019">
    <property type="protein sequence ID" value="OVZ78963.1"/>
    <property type="molecule type" value="Genomic_DNA"/>
</dbReference>
<evidence type="ECO:0000313" key="2">
    <source>
        <dbReference type="EMBL" id="OVZ78963.1"/>
    </source>
</evidence>
<dbReference type="RefSeq" id="WP_087795695.1">
    <property type="nucleotide sequence ID" value="NZ_CAWNET010000011.1"/>
</dbReference>
<evidence type="ECO:0000313" key="3">
    <source>
        <dbReference type="Proteomes" id="UP000195840"/>
    </source>
</evidence>
<evidence type="ECO:0000259" key="1">
    <source>
        <dbReference type="Pfam" id="PF13503"/>
    </source>
</evidence>
<name>A0AB73NHD4_YERKR</name>
<keyword evidence="3" id="KW-1185">Reference proteome</keyword>
<protein>
    <recommendedName>
        <fullName evidence="1">DUF4123 domain-containing protein</fullName>
    </recommendedName>
</protein>
<proteinExistence type="predicted"/>
<comment type="caution">
    <text evidence="2">The sequence shown here is derived from an EMBL/GenBank/DDBJ whole genome shotgun (WGS) entry which is preliminary data.</text>
</comment>
<dbReference type="Pfam" id="PF13503">
    <property type="entry name" value="DUF4123"/>
    <property type="match status" value="1"/>
</dbReference>
<dbReference type="InterPro" id="IPR025391">
    <property type="entry name" value="DUF4123"/>
</dbReference>
<organism evidence="2 3">
    <name type="scientific">Yersinia kristensenii</name>
    <dbReference type="NCBI Taxonomy" id="28152"/>
    <lineage>
        <taxon>Bacteria</taxon>
        <taxon>Pseudomonadati</taxon>
        <taxon>Pseudomonadota</taxon>
        <taxon>Gammaproteobacteria</taxon>
        <taxon>Enterobacterales</taxon>
        <taxon>Yersiniaceae</taxon>
        <taxon>Yersinia</taxon>
    </lineage>
</organism>
<dbReference type="Proteomes" id="UP000195840">
    <property type="component" value="Unassembled WGS sequence"/>
</dbReference>
<gene>
    <name evidence="2" type="ORF">CBW52_17825</name>
</gene>
<feature type="domain" description="DUF4123" evidence="1">
    <location>
        <begin position="19"/>
        <end position="134"/>
    </location>
</feature>
<reference evidence="2 3" key="1">
    <citation type="submission" date="2017-05" db="EMBL/GenBank/DDBJ databases">
        <title>Whole genome sequencing of Yersinia kristensenii.</title>
        <authorList>
            <person name="Campioni F."/>
        </authorList>
    </citation>
    <scope>NUCLEOTIDE SEQUENCE [LARGE SCALE GENOMIC DNA]</scope>
    <source>
        <strain evidence="2 3">CFSAN060538</strain>
    </source>
</reference>
<sequence length="273" mass="31081">MDITTLLQSIPEAEEYRIFLLVEGGAQSPEEFQTFYAVHSSDLYSLFLHPQLADARNYGPWLFAVDDREKLPKYMADTPGIAGVIISSRYPDSLAAQLSYGCTMIRPDNTTALIRFYTRHVISLLAQCDKQEWHTFLFQDIVQWWVPSEEAWRQIIIKPSTVENAKDRTLSLDEEIWQKIADKPAISTVLTQWQKMPASRHFPPCAQRDMVIKALDKAQIAGMADGVDSKLYALYYLNGGKKVLESEEMQISLRNVSEGKVSLVQILTHHAAR</sequence>